<keyword evidence="2" id="KW-1277">Toxin-antitoxin system</keyword>
<dbReference type="AlphaFoldDB" id="A0A6S6U363"/>
<dbReference type="InterPro" id="IPR007337">
    <property type="entry name" value="RelB/DinJ"/>
</dbReference>
<dbReference type="InterPro" id="IPR026262">
    <property type="entry name" value="DinJ"/>
</dbReference>
<dbReference type="NCBIfam" id="TIGR02384">
    <property type="entry name" value="RelB_DinJ"/>
    <property type="match status" value="1"/>
</dbReference>
<dbReference type="PIRSF" id="PIRSF003108">
    <property type="entry name" value="DinJ"/>
    <property type="match status" value="1"/>
</dbReference>
<name>A0A6S6U363_9BACT</name>
<evidence type="ECO:0000256" key="2">
    <source>
        <dbReference type="ARBA" id="ARBA00022649"/>
    </source>
</evidence>
<protein>
    <recommendedName>
        <fullName evidence="4">DNA-damage-inducible protein J</fullName>
    </recommendedName>
</protein>
<accession>A0A6S6U363</accession>
<dbReference type="PANTHER" id="PTHR38781">
    <property type="entry name" value="ANTITOXIN DINJ-RELATED"/>
    <property type="match status" value="1"/>
</dbReference>
<evidence type="ECO:0000256" key="1">
    <source>
        <dbReference type="ARBA" id="ARBA00010562"/>
    </source>
</evidence>
<dbReference type="GO" id="GO:0000987">
    <property type="term" value="F:cis-regulatory region sequence-specific DNA binding"/>
    <property type="evidence" value="ECO:0007669"/>
    <property type="project" value="InterPro"/>
</dbReference>
<evidence type="ECO:0000313" key="3">
    <source>
        <dbReference type="EMBL" id="CAA6823333.1"/>
    </source>
</evidence>
<dbReference type="GO" id="GO:0006355">
    <property type="term" value="P:regulation of DNA-templated transcription"/>
    <property type="evidence" value="ECO:0007669"/>
    <property type="project" value="InterPro"/>
</dbReference>
<dbReference type="PANTHER" id="PTHR38781:SF1">
    <property type="entry name" value="ANTITOXIN DINJ-RELATED"/>
    <property type="match status" value="1"/>
</dbReference>
<dbReference type="GO" id="GO:0015643">
    <property type="term" value="F:toxic substance binding"/>
    <property type="evidence" value="ECO:0007669"/>
    <property type="project" value="InterPro"/>
</dbReference>
<dbReference type="InterPro" id="IPR013321">
    <property type="entry name" value="Arc_rbn_hlx_hlx"/>
</dbReference>
<dbReference type="EMBL" id="CACVAR010000350">
    <property type="protein sequence ID" value="CAA6823333.1"/>
    <property type="molecule type" value="Genomic_DNA"/>
</dbReference>
<evidence type="ECO:0008006" key="4">
    <source>
        <dbReference type="Google" id="ProtNLM"/>
    </source>
</evidence>
<dbReference type="Gene3D" id="1.10.1220.10">
    <property type="entry name" value="Met repressor-like"/>
    <property type="match status" value="1"/>
</dbReference>
<reference evidence="3" key="1">
    <citation type="submission" date="2020-01" db="EMBL/GenBank/DDBJ databases">
        <authorList>
            <person name="Meier V. D."/>
            <person name="Meier V D."/>
        </authorList>
    </citation>
    <scope>NUCLEOTIDE SEQUENCE</scope>
    <source>
        <strain evidence="3">HLG_WM_MAG_03</strain>
    </source>
</reference>
<organism evidence="3">
    <name type="scientific">uncultured Sulfurovum sp</name>
    <dbReference type="NCBI Taxonomy" id="269237"/>
    <lineage>
        <taxon>Bacteria</taxon>
        <taxon>Pseudomonadati</taxon>
        <taxon>Campylobacterota</taxon>
        <taxon>Epsilonproteobacteria</taxon>
        <taxon>Campylobacterales</taxon>
        <taxon>Sulfurovaceae</taxon>
        <taxon>Sulfurovum</taxon>
        <taxon>environmental samples</taxon>
    </lineage>
</organism>
<dbReference type="GO" id="GO:0006351">
    <property type="term" value="P:DNA-templated transcription"/>
    <property type="evidence" value="ECO:0007669"/>
    <property type="project" value="TreeGrafter"/>
</dbReference>
<comment type="similarity">
    <text evidence="1">Belongs to the RelB/DinJ antitoxin family.</text>
</comment>
<proteinExistence type="inferred from homology"/>
<sequence>MKTQTTIRVDEVNYNLAKEILAKLGLNYSQAIGVFNNMIVMNKGLPFEVKIPTEETKEALNELENKKGKSFKTVNALFDDLDN</sequence>
<dbReference type="GO" id="GO:0044010">
    <property type="term" value="P:single-species biofilm formation"/>
    <property type="evidence" value="ECO:0007669"/>
    <property type="project" value="InterPro"/>
</dbReference>
<gene>
    <name evidence="3" type="ORF">HELGO_WM57225</name>
</gene>
<dbReference type="Pfam" id="PF04221">
    <property type="entry name" value="RelB"/>
    <property type="match status" value="1"/>
</dbReference>